<reference evidence="3 4" key="1">
    <citation type="submission" date="2022-01" db="EMBL/GenBank/DDBJ databases">
        <authorList>
            <person name="Xiong W."/>
            <person name="Schranz E."/>
        </authorList>
    </citation>
    <scope>NUCLEOTIDE SEQUENCE [LARGE SCALE GENOMIC DNA]</scope>
</reference>
<dbReference type="EMBL" id="CAKMRJ010001112">
    <property type="protein sequence ID" value="CAH1422160.1"/>
    <property type="molecule type" value="Genomic_DNA"/>
</dbReference>
<name>A0AAU9MJS1_9ASTR</name>
<organism evidence="3 4">
    <name type="scientific">Lactuca virosa</name>
    <dbReference type="NCBI Taxonomy" id="75947"/>
    <lineage>
        <taxon>Eukaryota</taxon>
        <taxon>Viridiplantae</taxon>
        <taxon>Streptophyta</taxon>
        <taxon>Embryophyta</taxon>
        <taxon>Tracheophyta</taxon>
        <taxon>Spermatophyta</taxon>
        <taxon>Magnoliopsida</taxon>
        <taxon>eudicotyledons</taxon>
        <taxon>Gunneridae</taxon>
        <taxon>Pentapetalae</taxon>
        <taxon>asterids</taxon>
        <taxon>campanulids</taxon>
        <taxon>Asterales</taxon>
        <taxon>Asteraceae</taxon>
        <taxon>Cichorioideae</taxon>
        <taxon>Cichorieae</taxon>
        <taxon>Lactucinae</taxon>
        <taxon>Lactuca</taxon>
    </lineage>
</organism>
<keyword evidence="1" id="KW-0129">CBS domain</keyword>
<sequence length="105" mass="11848">MLDSETHLIANQDLTFYFGFEVRDVMKNLKYLRRTLKASKEGIFKLTVGEMCNRNPRTISAERMAVEAMKKMDVPPSPVQLLPVIDEDNKLIGIVTLHGLVSVGL</sequence>
<dbReference type="Gene3D" id="3.10.580.10">
    <property type="entry name" value="CBS-domain"/>
    <property type="match status" value="1"/>
</dbReference>
<dbReference type="AlphaFoldDB" id="A0AAU9MJS1"/>
<gene>
    <name evidence="3" type="ORF">LVIROSA_LOCUS9512</name>
</gene>
<dbReference type="PANTHER" id="PTHR47476:SF2">
    <property type="entry name" value="ARABINOSE 5-PHOSPHATE ISOMERASE-RELATED"/>
    <property type="match status" value="1"/>
</dbReference>
<evidence type="ECO:0000313" key="4">
    <source>
        <dbReference type="Proteomes" id="UP001157418"/>
    </source>
</evidence>
<evidence type="ECO:0000259" key="2">
    <source>
        <dbReference type="PROSITE" id="PS51371"/>
    </source>
</evidence>
<dbReference type="Pfam" id="PF00571">
    <property type="entry name" value="CBS"/>
    <property type="match status" value="1"/>
</dbReference>
<evidence type="ECO:0000313" key="3">
    <source>
        <dbReference type="EMBL" id="CAH1422160.1"/>
    </source>
</evidence>
<proteinExistence type="predicted"/>
<protein>
    <recommendedName>
        <fullName evidence="2">CBS domain-containing protein</fullName>
    </recommendedName>
</protein>
<dbReference type="SUPFAM" id="SSF54631">
    <property type="entry name" value="CBS-domain pair"/>
    <property type="match status" value="1"/>
</dbReference>
<evidence type="ECO:0000256" key="1">
    <source>
        <dbReference type="PROSITE-ProRule" id="PRU00703"/>
    </source>
</evidence>
<dbReference type="PANTHER" id="PTHR47476">
    <property type="match status" value="1"/>
</dbReference>
<feature type="domain" description="CBS" evidence="2">
    <location>
        <begin position="52"/>
        <end position="105"/>
    </location>
</feature>
<dbReference type="Proteomes" id="UP001157418">
    <property type="component" value="Unassembled WGS sequence"/>
</dbReference>
<dbReference type="PROSITE" id="PS51371">
    <property type="entry name" value="CBS"/>
    <property type="match status" value="1"/>
</dbReference>
<dbReference type="InterPro" id="IPR000644">
    <property type="entry name" value="CBS_dom"/>
</dbReference>
<accession>A0AAU9MJS1</accession>
<keyword evidence="4" id="KW-1185">Reference proteome</keyword>
<comment type="caution">
    <text evidence="3">The sequence shown here is derived from an EMBL/GenBank/DDBJ whole genome shotgun (WGS) entry which is preliminary data.</text>
</comment>
<dbReference type="InterPro" id="IPR046342">
    <property type="entry name" value="CBS_dom_sf"/>
</dbReference>